<proteinExistence type="predicted"/>
<comment type="caution">
    <text evidence="2">The sequence shown here is derived from an EMBL/GenBank/DDBJ whole genome shotgun (WGS) entry which is preliminary data.</text>
</comment>
<keyword evidence="3" id="KW-1185">Reference proteome</keyword>
<dbReference type="OrthoDB" id="2441076at2759"/>
<name>A0A9P5S4P0_9FUNG</name>
<evidence type="ECO:0000313" key="3">
    <source>
        <dbReference type="Proteomes" id="UP000748756"/>
    </source>
</evidence>
<keyword evidence="1" id="KW-1133">Transmembrane helix</keyword>
<dbReference type="EMBL" id="JAAAUQ010000178">
    <property type="protein sequence ID" value="KAF9153393.1"/>
    <property type="molecule type" value="Genomic_DNA"/>
</dbReference>
<reference evidence="2" key="1">
    <citation type="journal article" date="2020" name="Fungal Divers.">
        <title>Resolving the Mortierellaceae phylogeny through synthesis of multi-gene phylogenetics and phylogenomics.</title>
        <authorList>
            <person name="Vandepol N."/>
            <person name="Liber J."/>
            <person name="Desiro A."/>
            <person name="Na H."/>
            <person name="Kennedy M."/>
            <person name="Barry K."/>
            <person name="Grigoriev I.V."/>
            <person name="Miller A.N."/>
            <person name="O'Donnell K."/>
            <person name="Stajich J.E."/>
            <person name="Bonito G."/>
        </authorList>
    </citation>
    <scope>NUCLEOTIDE SEQUENCE</scope>
    <source>
        <strain evidence="2">NRRL 6426</strain>
    </source>
</reference>
<feature type="transmembrane region" description="Helical" evidence="1">
    <location>
        <begin position="85"/>
        <end position="106"/>
    </location>
</feature>
<keyword evidence="1" id="KW-0812">Transmembrane</keyword>
<protein>
    <submittedName>
        <fullName evidence="2">Uncharacterized protein</fullName>
    </submittedName>
</protein>
<sequence length="167" mass="18467">MPLLIQAVPLANNWFGGHYWRTPAFDTLPEELEYLPREEIAKRFEELNLIAHRTYPTIWPNIVVLLFFLSLSGAAGYALSKIGSSNLAIMGQGICFLLPIIIIVWVKVRKETKARARLQASESEAAEDMDGAGHSITRNAVEDSTATQVSCQSLASAKSLQPQVEIL</sequence>
<accession>A0A9P5S4P0</accession>
<dbReference type="AlphaFoldDB" id="A0A9P5S4P0"/>
<evidence type="ECO:0000256" key="1">
    <source>
        <dbReference type="SAM" id="Phobius"/>
    </source>
</evidence>
<keyword evidence="1" id="KW-0472">Membrane</keyword>
<feature type="transmembrane region" description="Helical" evidence="1">
    <location>
        <begin position="58"/>
        <end position="79"/>
    </location>
</feature>
<dbReference type="Proteomes" id="UP000748756">
    <property type="component" value="Unassembled WGS sequence"/>
</dbReference>
<gene>
    <name evidence="2" type="ORF">BG015_003512</name>
</gene>
<evidence type="ECO:0000313" key="2">
    <source>
        <dbReference type="EMBL" id="KAF9153393.1"/>
    </source>
</evidence>
<organism evidence="2 3">
    <name type="scientific">Linnemannia schmuckeri</name>
    <dbReference type="NCBI Taxonomy" id="64567"/>
    <lineage>
        <taxon>Eukaryota</taxon>
        <taxon>Fungi</taxon>
        <taxon>Fungi incertae sedis</taxon>
        <taxon>Mucoromycota</taxon>
        <taxon>Mortierellomycotina</taxon>
        <taxon>Mortierellomycetes</taxon>
        <taxon>Mortierellales</taxon>
        <taxon>Mortierellaceae</taxon>
        <taxon>Linnemannia</taxon>
    </lineage>
</organism>